<reference evidence="1" key="1">
    <citation type="submission" date="2024-06" db="EMBL/GenBank/DDBJ databases">
        <title>Complete genome sequence of the cellulolytic actinobacterium, Cellulosimicrobium ES-005.</title>
        <authorList>
            <person name="Matthews C.T."/>
            <person name="Underwood K.D."/>
            <person name="Ghanchi K.M."/>
            <person name="Fields S.D."/>
            <person name="Gardner S.G."/>
        </authorList>
    </citation>
    <scope>NUCLEOTIDE SEQUENCE</scope>
    <source>
        <strain evidence="1">ES-005</strain>
    </source>
</reference>
<accession>A0AAU8FYE5</accession>
<organism evidence="1">
    <name type="scientific">Cellulosimicrobium sp. ES-005</name>
    <dbReference type="NCBI Taxonomy" id="3163031"/>
    <lineage>
        <taxon>Bacteria</taxon>
        <taxon>Bacillati</taxon>
        <taxon>Actinomycetota</taxon>
        <taxon>Actinomycetes</taxon>
        <taxon>Micrococcales</taxon>
        <taxon>Promicromonosporaceae</taxon>
        <taxon>Cellulosimicrobium</taxon>
    </lineage>
</organism>
<dbReference type="RefSeq" id="WP_353707260.1">
    <property type="nucleotide sequence ID" value="NZ_CP159290.1"/>
</dbReference>
<gene>
    <name evidence="1" type="ORF">ABRQ22_14735</name>
</gene>
<sequence length="92" mass="9989">MSAPETLAELDVEEMPPVTTLTIEKIVEPVPQQPRHQTFVVTDGDVYGLHLEPPDPTVLGVVLSNAYGLVKQYGEGTFQLQPEPVEGATFGE</sequence>
<evidence type="ECO:0000313" key="1">
    <source>
        <dbReference type="EMBL" id="XCH28852.1"/>
    </source>
</evidence>
<name>A0AAU8FYE5_9MICO</name>
<dbReference type="AlphaFoldDB" id="A0AAU8FYE5"/>
<proteinExistence type="predicted"/>
<protein>
    <submittedName>
        <fullName evidence="1">Uncharacterized protein</fullName>
    </submittedName>
</protein>
<dbReference type="EMBL" id="CP159290">
    <property type="protein sequence ID" value="XCH28852.1"/>
    <property type="molecule type" value="Genomic_DNA"/>
</dbReference>